<dbReference type="VEuPathDB" id="VectorBase:AARA21_003153"/>
<dbReference type="AlphaFoldDB" id="A0A182I3Z1"/>
<dbReference type="PROSITE" id="PS01039">
    <property type="entry name" value="SBP_BACTERIAL_3"/>
    <property type="match status" value="1"/>
</dbReference>
<sequence length="1227" mass="144843">DHTYKLLNVALSNSENHYLAKYLIILDKNRALERIIGMITYIFEHLNIMKFAIVINDGINSNVGYMNVDKFTVLNQTADFEAIFNARLKNQPFRAVMTNSLPYSYVSNQGKLVGLDVEIAEIITQKMGVSLYITRIPAWEYRIIANLLAFKKTDIYLTRRGCNHTLGFPQIYLQDRYRVRILMPKTQKINFNLQFLKPYSPEVWYFLLISITIACTLNYVFWRRHNINILMVIIFGYQQETNGLKALLVLAIEFLKFILLEAYFGQVTLFMIQLRYQANPQTLEQFFATDIKLNVPEIMNHFFNQLPDITRQRIRSKLKQSQMFVNEIDTYSPDYAYLITQYGWDVLRDELSYESTFNSSHFYIMKESLYETSMCYIFGKWSKFQVKFKENLELLYATGIINKLTNEAWRPSNKGSKGDSSAVLMLPDLVPRLQTALSGSSHHHLVKFVVLLSYNSELSRTLLLIDHYFDYAHIMKYVVVIHYPELGEVKEVGYMKTNKFILLNKTVNFEEIFKARLKNLPFKAIVTNKRPYSYRSQQNEVKGIDIDVAKIVTKMMGIQLPLTHLNDSNVPGLEDYFFQDKMDVYLTRQGCNNAAQLPQLEHQEKYRIRIMMPKIQNINFYLEIFKPYKAEVWYLLLLLIILACALNWLFRRRMRVSILMVIIFGYHRETSRWMAVLLLATQFLKVVLLEAYLGQMTSFMIQMRYQERPQTLEQFFASNIIVEHMSQAMHISYWSTMKSEFTYESVFNSSFFYILREPLFEIRMCTMFGVWSNFFAGYKECLEWLYAAGIINKLAAEEWKFSSKTLNTFTVLMFADLIPVFLFLCYGWARDVYNLVNSAFTKCAEHYLAKYVVLLFYDSKIAKTIENVNYYFDYMNIMSYVIVVQYPGKNIRNIVGYMKHNQFIVLNQTADFDIVFNARLHDLPFQTIVIESRPYSYLSKRRTLNGLDIEIGKFVAQKMGVSLSVNYFDSIWYENIPKLLIDKQMDMFLTRRGCNSVLKLPQLRLQEKLKARMLMPKVQRFNFNLQFLKPYRPEVWYLLLLIISIAGVLNWVFWKRVRVNILMVIIFGYHQETSRLTALLVLVIQFLKFILLEAYLGQVTSFMIRLRYQEIPQTLEQFFASDIMLNAPIGLNQFFSLLPATLSEQLMEKIKLPRMSVTNESDFFEPGYAYIITEYASDALKNEVLEVSIFNSSFFYIMQEPLYELEMCYMFGKWSKFRLKFKECLER</sequence>
<proteinExistence type="predicted"/>
<keyword evidence="7" id="KW-0675">Receptor</keyword>
<evidence type="ECO:0000256" key="1">
    <source>
        <dbReference type="ARBA" id="ARBA00004651"/>
    </source>
</evidence>
<dbReference type="PANTHER" id="PTHR42643:SF24">
    <property type="entry name" value="IONOTROPIC RECEPTOR 60A"/>
    <property type="match status" value="1"/>
</dbReference>
<dbReference type="PANTHER" id="PTHR42643">
    <property type="entry name" value="IONOTROPIC RECEPTOR 20A-RELATED"/>
    <property type="match status" value="1"/>
</dbReference>
<dbReference type="GO" id="GO:0005886">
    <property type="term" value="C:plasma membrane"/>
    <property type="evidence" value="ECO:0007669"/>
    <property type="project" value="UniProtKB-SubCell"/>
</dbReference>
<evidence type="ECO:0000256" key="2">
    <source>
        <dbReference type="ARBA" id="ARBA00022475"/>
    </source>
</evidence>
<dbReference type="Proteomes" id="UP000075840">
    <property type="component" value="Unassembled WGS sequence"/>
</dbReference>
<evidence type="ECO:0000256" key="7">
    <source>
        <dbReference type="ARBA" id="ARBA00023170"/>
    </source>
</evidence>
<dbReference type="EnsemblMetazoa" id="AARA008287-RA">
    <property type="protein sequence ID" value="AARA008287-PA"/>
    <property type="gene ID" value="AARA008287"/>
</dbReference>
<evidence type="ECO:0000256" key="4">
    <source>
        <dbReference type="ARBA" id="ARBA00022729"/>
    </source>
</evidence>
<evidence type="ECO:0000256" key="3">
    <source>
        <dbReference type="ARBA" id="ARBA00022692"/>
    </source>
</evidence>
<keyword evidence="2" id="KW-1003">Cell membrane</keyword>
<dbReference type="Gene3D" id="3.40.190.10">
    <property type="entry name" value="Periplasmic binding protein-like II"/>
    <property type="match status" value="1"/>
</dbReference>
<evidence type="ECO:0000313" key="10">
    <source>
        <dbReference type="Proteomes" id="UP000075840"/>
    </source>
</evidence>
<evidence type="ECO:0000256" key="6">
    <source>
        <dbReference type="ARBA" id="ARBA00023136"/>
    </source>
</evidence>
<keyword evidence="10" id="KW-1185">Reference proteome</keyword>
<comment type="subcellular location">
    <subcellularLocation>
        <location evidence="1">Cell membrane</location>
        <topology evidence="1">Multi-pass membrane protein</topology>
    </subcellularLocation>
</comment>
<keyword evidence="5" id="KW-1133">Transmembrane helix</keyword>
<reference evidence="9" key="1">
    <citation type="submission" date="2022-08" db="UniProtKB">
        <authorList>
            <consortium name="EnsemblMetazoa"/>
        </authorList>
    </citation>
    <scope>IDENTIFICATION</scope>
    <source>
        <strain evidence="9">Dongola</strain>
    </source>
</reference>
<dbReference type="SUPFAM" id="SSF53850">
    <property type="entry name" value="Periplasmic binding protein-like II"/>
    <property type="match status" value="1"/>
</dbReference>
<dbReference type="InterPro" id="IPR018313">
    <property type="entry name" value="SBP_3_CS"/>
</dbReference>
<organism evidence="9 10">
    <name type="scientific">Anopheles arabiensis</name>
    <name type="common">Mosquito</name>
    <dbReference type="NCBI Taxonomy" id="7173"/>
    <lineage>
        <taxon>Eukaryota</taxon>
        <taxon>Metazoa</taxon>
        <taxon>Ecdysozoa</taxon>
        <taxon>Arthropoda</taxon>
        <taxon>Hexapoda</taxon>
        <taxon>Insecta</taxon>
        <taxon>Pterygota</taxon>
        <taxon>Neoptera</taxon>
        <taxon>Endopterygota</taxon>
        <taxon>Diptera</taxon>
        <taxon>Nematocera</taxon>
        <taxon>Culicoidea</taxon>
        <taxon>Culicidae</taxon>
        <taxon>Anophelinae</taxon>
        <taxon>Anopheles</taxon>
    </lineage>
</organism>
<name>A0A182I3Z1_ANOAR</name>
<dbReference type="InterPro" id="IPR052192">
    <property type="entry name" value="Insect_Ionotropic_Sensory_Rcpt"/>
</dbReference>
<evidence type="ECO:0008006" key="11">
    <source>
        <dbReference type="Google" id="ProtNLM"/>
    </source>
</evidence>
<dbReference type="VEuPathDB" id="VectorBase:AARA008287"/>
<protein>
    <recommendedName>
        <fullName evidence="11">Solute-binding protein family 3/N-terminal domain-containing protein</fullName>
    </recommendedName>
</protein>
<keyword evidence="8" id="KW-0325">Glycoprotein</keyword>
<dbReference type="EMBL" id="APCN01002253">
    <property type="status" value="NOT_ANNOTATED_CDS"/>
    <property type="molecule type" value="Genomic_DNA"/>
</dbReference>
<evidence type="ECO:0000256" key="5">
    <source>
        <dbReference type="ARBA" id="ARBA00022989"/>
    </source>
</evidence>
<accession>A0A182I3Z1</accession>
<keyword evidence="4" id="KW-0732">Signal</keyword>
<keyword evidence="6" id="KW-0472">Membrane</keyword>
<evidence type="ECO:0000313" key="9">
    <source>
        <dbReference type="EnsemblMetazoa" id="AARA008287-PA"/>
    </source>
</evidence>
<evidence type="ECO:0000256" key="8">
    <source>
        <dbReference type="ARBA" id="ARBA00023180"/>
    </source>
</evidence>
<keyword evidence="3" id="KW-0812">Transmembrane</keyword>